<dbReference type="EMBL" id="JAFGIX010000016">
    <property type="protein sequence ID" value="MBN1572204.1"/>
    <property type="molecule type" value="Genomic_DNA"/>
</dbReference>
<evidence type="ECO:0000313" key="2">
    <source>
        <dbReference type="EMBL" id="MBN1572204.1"/>
    </source>
</evidence>
<comment type="caution">
    <text evidence="2">The sequence shown here is derived from an EMBL/GenBank/DDBJ whole genome shotgun (WGS) entry which is preliminary data.</text>
</comment>
<dbReference type="Proteomes" id="UP000809273">
    <property type="component" value="Unassembled WGS sequence"/>
</dbReference>
<keyword evidence="1" id="KW-0472">Membrane</keyword>
<dbReference type="AlphaFoldDB" id="A0A9D8KDQ3"/>
<feature type="transmembrane region" description="Helical" evidence="1">
    <location>
        <begin position="12"/>
        <end position="33"/>
    </location>
</feature>
<accession>A0A9D8KDQ3</accession>
<sequence length="60" mass="6680">MRFNAPKKATWWAAFVFLVLGTVLLFLTLLTGILDGCHLESWFLLVSAVLYALGTSMKGF</sequence>
<organism evidence="2 3">
    <name type="scientific">Candidatus Zymogenus saltonus</name>
    <dbReference type="NCBI Taxonomy" id="2844893"/>
    <lineage>
        <taxon>Bacteria</taxon>
        <taxon>Deltaproteobacteria</taxon>
        <taxon>Candidatus Zymogenia</taxon>
        <taxon>Candidatus Zymogeniales</taxon>
        <taxon>Candidatus Zymogenaceae</taxon>
        <taxon>Candidatus Zymogenus</taxon>
    </lineage>
</organism>
<protein>
    <submittedName>
        <fullName evidence="2">Uncharacterized protein</fullName>
    </submittedName>
</protein>
<keyword evidence="1" id="KW-0812">Transmembrane</keyword>
<evidence type="ECO:0000256" key="1">
    <source>
        <dbReference type="SAM" id="Phobius"/>
    </source>
</evidence>
<name>A0A9D8KDQ3_9DELT</name>
<evidence type="ECO:0000313" key="3">
    <source>
        <dbReference type="Proteomes" id="UP000809273"/>
    </source>
</evidence>
<keyword evidence="1" id="KW-1133">Transmembrane helix</keyword>
<gene>
    <name evidence="2" type="ORF">JW984_03290</name>
</gene>
<reference evidence="2" key="2">
    <citation type="submission" date="2021-01" db="EMBL/GenBank/DDBJ databases">
        <authorList>
            <person name="Hahn C.R."/>
            <person name="Youssef N.H."/>
            <person name="Elshahed M."/>
        </authorList>
    </citation>
    <scope>NUCLEOTIDE SEQUENCE</scope>
    <source>
        <strain evidence="2">Zod_Metabat.24</strain>
    </source>
</reference>
<reference evidence="2" key="1">
    <citation type="journal article" date="2021" name="Environ. Microbiol.">
        <title>Genomic characterization of three novel Desulfobacterota classes expand the metabolic and phylogenetic diversity of the phylum.</title>
        <authorList>
            <person name="Murphy C.L."/>
            <person name="Biggerstaff J."/>
            <person name="Eichhorn A."/>
            <person name="Ewing E."/>
            <person name="Shahan R."/>
            <person name="Soriano D."/>
            <person name="Stewart S."/>
            <person name="VanMol K."/>
            <person name="Walker R."/>
            <person name="Walters P."/>
            <person name="Elshahed M.S."/>
            <person name="Youssef N.H."/>
        </authorList>
    </citation>
    <scope>NUCLEOTIDE SEQUENCE</scope>
    <source>
        <strain evidence="2">Zod_Metabat.24</strain>
    </source>
</reference>
<proteinExistence type="predicted"/>